<sequence>MGLFVHAGQFWDVINQRISISGRMRMVSVLMVLPVLFTGYMLCRTHQATIDFARAEIGGAHDLTSLWPVFMAGARNEDMDGTMPHDLASAKPQFLSDTDTNSLSGLKGAPLLAQTQVLIGKIGDQSGLILDPDLDSFYMMDAVVVKLPALLSDAHQVFATHAAAAGDTAHSMSLITLMNATADLKASAEKSGSYGKAKTLAPKTQAALDALIQASKQLQTSPAPDTYSHVVEAANLFFKLGNSDLETMLERRAAKETHKMWTELGIAIAVLAIALALTTIIASGLSRRLTILSGLMQKLAKGEPVSDIPYQADRHETGIIVQTLIAFRNNLSETEEMRLMQHRLEEDGINTRRAAMLDMANHFETSVLKIIDGLNHSTQNLGATAAELSVQAEQTRSRSQDVAHAMETTSGNVQSVAGATEEMATSSSAIADQAERAAEAAEAAAAKAEETTTCVAEMNSAASRIGATIELINRITSQTNLLALNATIEAARAGEAGRGFSVVATEVKALAQQTAHATEEIRQQVKAVQAATDHAAAAMTAIAGMVIGLRDISGTISQSVGQQTAAVGEISRSTAEVATSTSDISGAVDEVSATAGQTGQQAQDALSEVRQLSEQTQALKATALDFLTTVRAA</sequence>
<gene>
    <name evidence="7" type="ORF">ABENE_12600</name>
</gene>
<dbReference type="GO" id="GO:0016020">
    <property type="term" value="C:membrane"/>
    <property type="evidence" value="ECO:0007669"/>
    <property type="project" value="InterPro"/>
</dbReference>
<reference evidence="7 8" key="1">
    <citation type="journal article" date="2014" name="Nature">
        <title>Sequential evolution of bacterial morphology by co-option of a developmental regulator.</title>
        <authorList>
            <person name="Jiang C."/>
            <person name="Brown P.J."/>
            <person name="Ducret A."/>
            <person name="Brun Y.V."/>
        </authorList>
    </citation>
    <scope>NUCLEOTIDE SEQUENCE [LARGE SCALE GENOMIC DNA]</scope>
    <source>
        <strain evidence="7 8">DSM 16100</strain>
    </source>
</reference>
<accession>V4RGE7</accession>
<dbReference type="InterPro" id="IPR004089">
    <property type="entry name" value="MCPsignal_dom"/>
</dbReference>
<dbReference type="Pfam" id="PF00015">
    <property type="entry name" value="MCPsignal"/>
    <property type="match status" value="1"/>
</dbReference>
<organism evidence="7 8">
    <name type="scientific">Asticcacaulis benevestitus DSM 16100 = ATCC BAA-896</name>
    <dbReference type="NCBI Taxonomy" id="1121022"/>
    <lineage>
        <taxon>Bacteria</taxon>
        <taxon>Pseudomonadati</taxon>
        <taxon>Pseudomonadota</taxon>
        <taxon>Alphaproteobacteria</taxon>
        <taxon>Caulobacterales</taxon>
        <taxon>Caulobacteraceae</taxon>
        <taxon>Asticcacaulis</taxon>
    </lineage>
</organism>
<dbReference type="Proteomes" id="UP000017837">
    <property type="component" value="Unassembled WGS sequence"/>
</dbReference>
<dbReference type="AlphaFoldDB" id="V4RGE7"/>
<dbReference type="GO" id="GO:0006935">
    <property type="term" value="P:chemotaxis"/>
    <property type="evidence" value="ECO:0007669"/>
    <property type="project" value="InterPro"/>
</dbReference>
<evidence type="ECO:0000256" key="2">
    <source>
        <dbReference type="ARBA" id="ARBA00029447"/>
    </source>
</evidence>
<feature type="transmembrane region" description="Helical" evidence="4">
    <location>
        <begin position="261"/>
        <end position="285"/>
    </location>
</feature>
<dbReference type="eggNOG" id="COG0840">
    <property type="taxonomic scope" value="Bacteria"/>
</dbReference>
<dbReference type="SMART" id="SM00283">
    <property type="entry name" value="MA"/>
    <property type="match status" value="1"/>
</dbReference>
<evidence type="ECO:0000259" key="6">
    <source>
        <dbReference type="PROSITE" id="PS50885"/>
    </source>
</evidence>
<keyword evidence="4" id="KW-1133">Transmembrane helix</keyword>
<keyword evidence="1 3" id="KW-0807">Transducer</keyword>
<dbReference type="InterPro" id="IPR004090">
    <property type="entry name" value="Chemotax_Me-accpt_rcpt"/>
</dbReference>
<dbReference type="GO" id="GO:0007165">
    <property type="term" value="P:signal transduction"/>
    <property type="evidence" value="ECO:0007669"/>
    <property type="project" value="UniProtKB-KW"/>
</dbReference>
<dbReference type="PANTHER" id="PTHR32089:SF112">
    <property type="entry name" value="LYSOZYME-LIKE PROTEIN-RELATED"/>
    <property type="match status" value="1"/>
</dbReference>
<name>V4RGE7_9CAUL</name>
<comment type="similarity">
    <text evidence="2">Belongs to the methyl-accepting chemotaxis (MCP) protein family.</text>
</comment>
<evidence type="ECO:0000313" key="8">
    <source>
        <dbReference type="Proteomes" id="UP000017837"/>
    </source>
</evidence>
<dbReference type="GO" id="GO:0004888">
    <property type="term" value="F:transmembrane signaling receptor activity"/>
    <property type="evidence" value="ECO:0007669"/>
    <property type="project" value="InterPro"/>
</dbReference>
<evidence type="ECO:0000256" key="4">
    <source>
        <dbReference type="SAM" id="Phobius"/>
    </source>
</evidence>
<dbReference type="OrthoDB" id="2489132at2"/>
<protein>
    <recommendedName>
        <fullName evidence="9">Methyl-accepting transducer domain-containing protein</fullName>
    </recommendedName>
</protein>
<dbReference type="PATRIC" id="fig|1121022.4.peg.2556"/>
<dbReference type="Gene3D" id="6.10.340.10">
    <property type="match status" value="1"/>
</dbReference>
<dbReference type="PROSITE" id="PS50885">
    <property type="entry name" value="HAMP"/>
    <property type="match status" value="1"/>
</dbReference>
<evidence type="ECO:0000313" key="7">
    <source>
        <dbReference type="EMBL" id="ESQ90423.1"/>
    </source>
</evidence>
<proteinExistence type="inferred from homology"/>
<evidence type="ECO:0000256" key="1">
    <source>
        <dbReference type="ARBA" id="ARBA00023224"/>
    </source>
</evidence>
<evidence type="ECO:0000259" key="5">
    <source>
        <dbReference type="PROSITE" id="PS50111"/>
    </source>
</evidence>
<evidence type="ECO:0008006" key="9">
    <source>
        <dbReference type="Google" id="ProtNLM"/>
    </source>
</evidence>
<feature type="transmembrane region" description="Helical" evidence="4">
    <location>
        <begin position="26"/>
        <end position="43"/>
    </location>
</feature>
<comment type="caution">
    <text evidence="7">The sequence shown here is derived from an EMBL/GenBank/DDBJ whole genome shotgun (WGS) entry which is preliminary data.</text>
</comment>
<keyword evidence="8" id="KW-1185">Reference proteome</keyword>
<dbReference type="PANTHER" id="PTHR32089">
    <property type="entry name" value="METHYL-ACCEPTING CHEMOTAXIS PROTEIN MCPB"/>
    <property type="match status" value="1"/>
</dbReference>
<dbReference type="PROSITE" id="PS50111">
    <property type="entry name" value="CHEMOTAXIS_TRANSDUC_2"/>
    <property type="match status" value="1"/>
</dbReference>
<evidence type="ECO:0000256" key="3">
    <source>
        <dbReference type="PROSITE-ProRule" id="PRU00284"/>
    </source>
</evidence>
<keyword evidence="4" id="KW-0472">Membrane</keyword>
<dbReference type="InterPro" id="IPR003660">
    <property type="entry name" value="HAMP_dom"/>
</dbReference>
<feature type="domain" description="HAMP" evidence="6">
    <location>
        <begin position="283"/>
        <end position="336"/>
    </location>
</feature>
<dbReference type="STRING" id="1121022.GCA_000376105_00938"/>
<keyword evidence="4" id="KW-0812">Transmembrane</keyword>
<dbReference type="SUPFAM" id="SSF58104">
    <property type="entry name" value="Methyl-accepting chemotaxis protein (MCP) signaling domain"/>
    <property type="match status" value="1"/>
</dbReference>
<dbReference type="Gene3D" id="1.10.287.950">
    <property type="entry name" value="Methyl-accepting chemotaxis protein"/>
    <property type="match status" value="1"/>
</dbReference>
<dbReference type="PRINTS" id="PR00260">
    <property type="entry name" value="CHEMTRNSDUCR"/>
</dbReference>
<feature type="domain" description="Methyl-accepting transducer" evidence="5">
    <location>
        <begin position="377"/>
        <end position="599"/>
    </location>
</feature>
<dbReference type="EMBL" id="AWGB01000024">
    <property type="protein sequence ID" value="ESQ90423.1"/>
    <property type="molecule type" value="Genomic_DNA"/>
</dbReference>